<evidence type="ECO:0000313" key="2">
    <source>
        <dbReference type="EMBL" id="MDA5399186.1"/>
    </source>
</evidence>
<reference evidence="2" key="1">
    <citation type="submission" date="2022-11" db="EMBL/GenBank/DDBJ databases">
        <title>Draft genome sequence of Hoeflea poritis E7-10 and Hoeflea prorocentri PM5-8, separated from scleractinian coral Porites lutea and marine dinoflagellate.</title>
        <authorList>
            <person name="Zhang G."/>
            <person name="Wei Q."/>
            <person name="Cai L."/>
        </authorList>
    </citation>
    <scope>NUCLEOTIDE SEQUENCE</scope>
    <source>
        <strain evidence="2">PM5-8</strain>
    </source>
</reference>
<dbReference type="Proteomes" id="UP001151234">
    <property type="component" value="Unassembled WGS sequence"/>
</dbReference>
<name>A0A9X3UIT6_9HYPH</name>
<dbReference type="PANTHER" id="PTHR43792">
    <property type="entry name" value="GNAT FAMILY, PUTATIVE (AFU_ORTHOLOGUE AFUA_3G00765)-RELATED-RELATED"/>
    <property type="match status" value="1"/>
</dbReference>
<dbReference type="Gene3D" id="3.40.630.30">
    <property type="match status" value="1"/>
</dbReference>
<dbReference type="GO" id="GO:0016747">
    <property type="term" value="F:acyltransferase activity, transferring groups other than amino-acyl groups"/>
    <property type="evidence" value="ECO:0007669"/>
    <property type="project" value="InterPro"/>
</dbReference>
<comment type="caution">
    <text evidence="2">The sequence shown here is derived from an EMBL/GenBank/DDBJ whole genome shotgun (WGS) entry which is preliminary data.</text>
</comment>
<dbReference type="InterPro" id="IPR051531">
    <property type="entry name" value="N-acetyltransferase"/>
</dbReference>
<dbReference type="InterPro" id="IPR000182">
    <property type="entry name" value="GNAT_dom"/>
</dbReference>
<accession>A0A9X3UIT6</accession>
<evidence type="ECO:0000313" key="3">
    <source>
        <dbReference type="Proteomes" id="UP001151234"/>
    </source>
</evidence>
<dbReference type="Pfam" id="PF13302">
    <property type="entry name" value="Acetyltransf_3"/>
    <property type="match status" value="1"/>
</dbReference>
<dbReference type="RefSeq" id="WP_267990632.1">
    <property type="nucleotide sequence ID" value="NZ_JAPJZI010000001.1"/>
</dbReference>
<evidence type="ECO:0000259" key="1">
    <source>
        <dbReference type="PROSITE" id="PS51186"/>
    </source>
</evidence>
<dbReference type="AlphaFoldDB" id="A0A9X3UIT6"/>
<dbReference type="EMBL" id="JAPJZI010000001">
    <property type="protein sequence ID" value="MDA5399186.1"/>
    <property type="molecule type" value="Genomic_DNA"/>
</dbReference>
<feature type="domain" description="N-acetyltransferase" evidence="1">
    <location>
        <begin position="10"/>
        <end position="174"/>
    </location>
</feature>
<organism evidence="2 3">
    <name type="scientific">Hoeflea prorocentri</name>
    <dbReference type="NCBI Taxonomy" id="1922333"/>
    <lineage>
        <taxon>Bacteria</taxon>
        <taxon>Pseudomonadati</taxon>
        <taxon>Pseudomonadota</taxon>
        <taxon>Alphaproteobacteria</taxon>
        <taxon>Hyphomicrobiales</taxon>
        <taxon>Rhizobiaceae</taxon>
        <taxon>Hoeflea</taxon>
    </lineage>
</organism>
<gene>
    <name evidence="2" type="ORF">OQ273_11430</name>
</gene>
<keyword evidence="3" id="KW-1185">Reference proteome</keyword>
<proteinExistence type="predicted"/>
<dbReference type="CDD" id="cd04301">
    <property type="entry name" value="NAT_SF"/>
    <property type="match status" value="1"/>
</dbReference>
<dbReference type="PROSITE" id="PS51186">
    <property type="entry name" value="GNAT"/>
    <property type="match status" value="1"/>
</dbReference>
<dbReference type="SUPFAM" id="SSF55729">
    <property type="entry name" value="Acyl-CoA N-acyltransferases (Nat)"/>
    <property type="match status" value="1"/>
</dbReference>
<protein>
    <submittedName>
        <fullName evidence="2">GNAT family N-acetyltransferase</fullName>
    </submittedName>
</protein>
<sequence length="180" mass="19187">MKTKLPIPSGTLRPTLSGDAGNILGLLQEKNVRRFLCDDKVLTRAEVADIVTEGERLDAKGMGYWVIEHAQKGFAGIVGLTPVSAEASVSPKMTNGVEPTIAVLPDMCGRGLASEAMDAIIDYARSTLGLSRLVAAVDKPNTRSHRLMLRSGFSQKGTAPGPAHLLVLYECDLQSLSSEP</sequence>
<dbReference type="PANTHER" id="PTHR43792:SF1">
    <property type="entry name" value="N-ACETYLTRANSFERASE DOMAIN-CONTAINING PROTEIN"/>
    <property type="match status" value="1"/>
</dbReference>
<dbReference type="InterPro" id="IPR016181">
    <property type="entry name" value="Acyl_CoA_acyltransferase"/>
</dbReference>